<gene>
    <name evidence="2" type="ORF">N7450_009887</name>
</gene>
<feature type="compositionally biased region" description="Acidic residues" evidence="1">
    <location>
        <begin position="100"/>
        <end position="123"/>
    </location>
</feature>
<dbReference type="AlphaFoldDB" id="A0AAD6GNU8"/>
<dbReference type="EMBL" id="JAQJAC010000009">
    <property type="protein sequence ID" value="KAJ5572903.1"/>
    <property type="molecule type" value="Genomic_DNA"/>
</dbReference>
<feature type="region of interest" description="Disordered" evidence="1">
    <location>
        <begin position="1"/>
        <end position="279"/>
    </location>
</feature>
<comment type="caution">
    <text evidence="2">The sequence shown here is derived from an EMBL/GenBank/DDBJ whole genome shotgun (WGS) entry which is preliminary data.</text>
</comment>
<evidence type="ECO:0000313" key="2">
    <source>
        <dbReference type="EMBL" id="KAJ5572903.1"/>
    </source>
</evidence>
<feature type="compositionally biased region" description="Low complexity" evidence="1">
    <location>
        <begin position="90"/>
        <end position="99"/>
    </location>
</feature>
<sequence>MASLAKGRPSRRSAPRRSYVVEETSESEDPGNVTPTPSNHDNDEESAEEEEDYTPVPKQAKRASRSKRMTLDPVTPATVKPTRKSRQSVASLASESEASQAEETDGNENDENDENTENDENDEGPSMVSVVADPDSPSHQAALKRKSIEPAELEPGSPSNTAALKRQSMASRKSRGSITPKAAKGSLPTPEPSASPESEARAQRESVPPLTDITESAVNQSSPSKPAEEPRSQVSYINPNSTVLEKPMDIVMKSQEYDSPSTRRTCGSQAPNDYSKFDP</sequence>
<feature type="compositionally biased region" description="Polar residues" evidence="1">
    <location>
        <begin position="232"/>
        <end position="243"/>
    </location>
</feature>
<dbReference type="Proteomes" id="UP001216150">
    <property type="component" value="Unassembled WGS sequence"/>
</dbReference>
<keyword evidence="3" id="KW-1185">Reference proteome</keyword>
<proteinExistence type="predicted"/>
<evidence type="ECO:0000256" key="1">
    <source>
        <dbReference type="SAM" id="MobiDB-lite"/>
    </source>
</evidence>
<organism evidence="2 3">
    <name type="scientific">Penicillium hetheringtonii</name>
    <dbReference type="NCBI Taxonomy" id="911720"/>
    <lineage>
        <taxon>Eukaryota</taxon>
        <taxon>Fungi</taxon>
        <taxon>Dikarya</taxon>
        <taxon>Ascomycota</taxon>
        <taxon>Pezizomycotina</taxon>
        <taxon>Eurotiomycetes</taxon>
        <taxon>Eurotiomycetidae</taxon>
        <taxon>Eurotiales</taxon>
        <taxon>Aspergillaceae</taxon>
        <taxon>Penicillium</taxon>
    </lineage>
</organism>
<feature type="compositionally biased region" description="Polar residues" evidence="1">
    <location>
        <begin position="213"/>
        <end position="224"/>
    </location>
</feature>
<protein>
    <submittedName>
        <fullName evidence="2">Structural maintenance of chromosomes protein</fullName>
    </submittedName>
</protein>
<evidence type="ECO:0000313" key="3">
    <source>
        <dbReference type="Proteomes" id="UP001216150"/>
    </source>
</evidence>
<feature type="compositionally biased region" description="Acidic residues" evidence="1">
    <location>
        <begin position="42"/>
        <end position="53"/>
    </location>
</feature>
<feature type="compositionally biased region" description="Polar residues" evidence="1">
    <location>
        <begin position="257"/>
        <end position="272"/>
    </location>
</feature>
<reference evidence="2 3" key="1">
    <citation type="journal article" date="2023" name="IMA Fungus">
        <title>Comparative genomic study of the Penicillium genus elucidates a diverse pangenome and 15 lateral gene transfer events.</title>
        <authorList>
            <person name="Petersen C."/>
            <person name="Sorensen T."/>
            <person name="Nielsen M.R."/>
            <person name="Sondergaard T.E."/>
            <person name="Sorensen J.L."/>
            <person name="Fitzpatrick D.A."/>
            <person name="Frisvad J.C."/>
            <person name="Nielsen K.L."/>
        </authorList>
    </citation>
    <scope>NUCLEOTIDE SEQUENCE [LARGE SCALE GENOMIC DNA]</scope>
    <source>
        <strain evidence="2 3">IBT 29057</strain>
    </source>
</reference>
<name>A0AAD6GNU8_9EURO</name>
<feature type="compositionally biased region" description="Basic residues" evidence="1">
    <location>
        <begin position="59"/>
        <end position="68"/>
    </location>
</feature>
<accession>A0AAD6GNU8</accession>